<dbReference type="InterPro" id="IPR052544">
    <property type="entry name" value="Bacteriocin_Proc_Enz"/>
</dbReference>
<dbReference type="EMBL" id="NRGX01000001">
    <property type="protein sequence ID" value="PCC17001.1"/>
    <property type="molecule type" value="Genomic_DNA"/>
</dbReference>
<evidence type="ECO:0000313" key="7">
    <source>
        <dbReference type="Proteomes" id="UP000217564"/>
    </source>
</evidence>
<dbReference type="EMBL" id="CP025330">
    <property type="protein sequence ID" value="AZT93960.1"/>
    <property type="molecule type" value="Genomic_DNA"/>
</dbReference>
<gene>
    <name evidence="6" type="ORF">BAUR9175_03299</name>
    <name evidence="5" type="ORF">CIK64_12470</name>
    <name evidence="4" type="ORF">CIK65_07845</name>
    <name evidence="3" type="ORF">CIK79_01055</name>
    <name evidence="2" type="ORF">CXR23_13075</name>
</gene>
<dbReference type="EMBL" id="NRGQ01000007">
    <property type="protein sequence ID" value="PCC43201.1"/>
    <property type="molecule type" value="Genomic_DNA"/>
</dbReference>
<dbReference type="RefSeq" id="WP_009884133.1">
    <property type="nucleotide sequence ID" value="NZ_AAGP01000027.1"/>
</dbReference>
<dbReference type="PANTHER" id="PTHR43745">
    <property type="entry name" value="NITROREDUCTASE MJ1384-RELATED"/>
    <property type="match status" value="1"/>
</dbReference>
<dbReference type="EMBL" id="FXZB01000028">
    <property type="protein sequence ID" value="SMX96706.1"/>
    <property type="molecule type" value="Genomic_DNA"/>
</dbReference>
<dbReference type="PANTHER" id="PTHR43745:SF2">
    <property type="entry name" value="NITROREDUCTASE MJ1384-RELATED"/>
    <property type="match status" value="1"/>
</dbReference>
<evidence type="ECO:0000313" key="6">
    <source>
        <dbReference type="EMBL" id="SMX96706.1"/>
    </source>
</evidence>
<dbReference type="GeneID" id="60906778"/>
<reference evidence="2 11" key="5">
    <citation type="submission" date="2019-01" db="EMBL/GenBank/DDBJ databases">
        <title>Comparative genomic analysis of Brevibacterium aurantiacum sheds light on its evolution and its adaptation to smear-ripened cheeses.</title>
        <authorList>
            <person name="Moineau S."/>
        </authorList>
    </citation>
    <scope>NUCLEOTIDE SEQUENCE [LARGE SCALE GENOMIC DNA]</scope>
    <source>
        <strain evidence="2 11">SMQ-1417</strain>
    </source>
</reference>
<evidence type="ECO:0000313" key="9">
    <source>
        <dbReference type="Proteomes" id="UP000218620"/>
    </source>
</evidence>
<keyword evidence="10" id="KW-1185">Reference proteome</keyword>
<dbReference type="Proteomes" id="UP000234525">
    <property type="component" value="Unassembled WGS sequence"/>
</dbReference>
<protein>
    <submittedName>
        <fullName evidence="6">SagB-type dehydrogenase domain-containing protein</fullName>
    </submittedName>
</protein>
<evidence type="ECO:0000313" key="8">
    <source>
        <dbReference type="Proteomes" id="UP000218377"/>
    </source>
</evidence>
<dbReference type="InterPro" id="IPR020051">
    <property type="entry name" value="SagB-type_dehydrogenase"/>
</dbReference>
<organism evidence="4 9">
    <name type="scientific">Brevibacterium aurantiacum</name>
    <dbReference type="NCBI Taxonomy" id="273384"/>
    <lineage>
        <taxon>Bacteria</taxon>
        <taxon>Bacillati</taxon>
        <taxon>Actinomycetota</taxon>
        <taxon>Actinomycetes</taxon>
        <taxon>Micrococcales</taxon>
        <taxon>Brevibacteriaceae</taxon>
        <taxon>Brevibacterium</taxon>
    </lineage>
</organism>
<dbReference type="Pfam" id="PF00881">
    <property type="entry name" value="Nitroreductase"/>
    <property type="match status" value="1"/>
</dbReference>
<dbReference type="InterPro" id="IPR029479">
    <property type="entry name" value="Nitroreductase"/>
</dbReference>
<evidence type="ECO:0000313" key="4">
    <source>
        <dbReference type="EMBL" id="PCC43201.1"/>
    </source>
</evidence>
<evidence type="ECO:0000313" key="5">
    <source>
        <dbReference type="EMBL" id="PCC46099.1"/>
    </source>
</evidence>
<proteinExistence type="predicted"/>
<dbReference type="CDD" id="cd02142">
    <property type="entry name" value="McbC_SagB-like_oxidoreductase"/>
    <property type="match status" value="1"/>
</dbReference>
<reference evidence="10" key="3">
    <citation type="submission" date="2017-03" db="EMBL/GenBank/DDBJ databases">
        <authorList>
            <person name="Monnet C."/>
        </authorList>
    </citation>
    <scope>NUCLEOTIDE SEQUENCE [LARGE SCALE GENOMIC DNA]</scope>
    <source>
        <strain evidence="10">ATCC 9175</strain>
    </source>
</reference>
<dbReference type="InterPro" id="IPR000415">
    <property type="entry name" value="Nitroreductase-like"/>
</dbReference>
<sequence>MTSAAEASHSANLREIVYNTGVPEAFDPSEDYFEASKLTRDGLAWETPGIPPLLQSPELQKMSQRASRRYSSRPFTDLGEAEELPNRLDSLLRTRRSCPQFGGGKLSLTSIHQILHHSYGAYPFDHGHQSRRNVPSGGALYPLDLYLVSRNVDSLKAGSLHHFDPYRHGIAHIRDGVDLDALGEALLLPEVAQDASAFIIISATFWRSRFKYAQRALRFCLMESGHVAQNLVTVATSIDVQSRVFGGFMDNEINEILPDHNGVDDAALYVVLLGAEN</sequence>
<accession>A0A2A3YVB5</accession>
<dbReference type="GO" id="GO:0016491">
    <property type="term" value="F:oxidoreductase activity"/>
    <property type="evidence" value="ECO:0007669"/>
    <property type="project" value="InterPro"/>
</dbReference>
<dbReference type="Proteomes" id="UP000218377">
    <property type="component" value="Unassembled WGS sequence"/>
</dbReference>
<evidence type="ECO:0000313" key="3">
    <source>
        <dbReference type="EMBL" id="PCC17001.1"/>
    </source>
</evidence>
<name>A0A2A3YVB5_BREAU</name>
<dbReference type="SUPFAM" id="SSF55469">
    <property type="entry name" value="FMN-dependent nitroreductase-like"/>
    <property type="match status" value="1"/>
</dbReference>
<evidence type="ECO:0000313" key="10">
    <source>
        <dbReference type="Proteomes" id="UP000234525"/>
    </source>
</evidence>
<dbReference type="AlphaFoldDB" id="A0A2A3YVB5"/>
<feature type="domain" description="Nitroreductase" evidence="1">
    <location>
        <begin position="92"/>
        <end position="257"/>
    </location>
</feature>
<reference evidence="2 11" key="4">
    <citation type="submission" date="2017-12" db="EMBL/GenBank/DDBJ databases">
        <authorList>
            <person name="Levesque S."/>
        </authorList>
    </citation>
    <scope>NUCLEOTIDE SEQUENCE [LARGE SCALE GENOMIC DNA]</scope>
    <source>
        <strain evidence="2 11">SMQ-1417</strain>
    </source>
</reference>
<dbReference type="Proteomes" id="UP000217564">
    <property type="component" value="Unassembled WGS sequence"/>
</dbReference>
<dbReference type="EMBL" id="NRGP01000017">
    <property type="protein sequence ID" value="PCC46099.1"/>
    <property type="molecule type" value="Genomic_DNA"/>
</dbReference>
<dbReference type="NCBIfam" id="TIGR03605">
    <property type="entry name" value="antibiot_sagB"/>
    <property type="match status" value="1"/>
</dbReference>
<evidence type="ECO:0000313" key="2">
    <source>
        <dbReference type="EMBL" id="AZT93960.1"/>
    </source>
</evidence>
<reference evidence="6" key="2">
    <citation type="submission" date="2017-03" db="EMBL/GenBank/DDBJ databases">
        <authorList>
            <person name="Afonso C.L."/>
            <person name="Miller P.J."/>
            <person name="Scott M.A."/>
            <person name="Spackman E."/>
            <person name="Goraichik I."/>
            <person name="Dimitrov K.M."/>
            <person name="Suarez D.L."/>
            <person name="Swayne D.E."/>
        </authorList>
    </citation>
    <scope>NUCLEOTIDE SEQUENCE [LARGE SCALE GENOMIC DNA]</scope>
    <source>
        <strain evidence="6">ATCC 9175</strain>
    </source>
</reference>
<reference evidence="7 8" key="1">
    <citation type="journal article" date="2017" name="Elife">
        <title>Extensive horizontal gene transfer in cheese-associated bacteria.</title>
        <authorList>
            <person name="Bonham K.S."/>
            <person name="Wolfe B.E."/>
            <person name="Dutton R.J."/>
        </authorList>
    </citation>
    <scope>NUCLEOTIDE SEQUENCE [LARGE SCALE GENOMIC DNA]</scope>
    <source>
        <strain evidence="5 7">947_7</strain>
        <strain evidence="4 9">962_8</strain>
        <strain evidence="3 8">JB5</strain>
    </source>
</reference>
<dbReference type="Gene3D" id="3.40.109.10">
    <property type="entry name" value="NADH Oxidase"/>
    <property type="match status" value="1"/>
</dbReference>
<dbReference type="Proteomes" id="UP000283000">
    <property type="component" value="Chromosome"/>
</dbReference>
<dbReference type="Proteomes" id="UP000218620">
    <property type="component" value="Unassembled WGS sequence"/>
</dbReference>
<evidence type="ECO:0000313" key="11">
    <source>
        <dbReference type="Proteomes" id="UP000283000"/>
    </source>
</evidence>
<accession>A0A2H1KAK0</accession>
<evidence type="ECO:0000259" key="1">
    <source>
        <dbReference type="Pfam" id="PF00881"/>
    </source>
</evidence>